<dbReference type="AlphaFoldDB" id="A0A1L4FT80"/>
<feature type="transmembrane region" description="Helical" evidence="1">
    <location>
        <begin position="12"/>
        <end position="34"/>
    </location>
</feature>
<organism evidence="4 5">
    <name type="scientific">Mycoplasmopsis pullorum</name>
    <dbReference type="NCBI Taxonomy" id="48003"/>
    <lineage>
        <taxon>Bacteria</taxon>
        <taxon>Bacillati</taxon>
        <taxon>Mycoplasmatota</taxon>
        <taxon>Mycoplasmoidales</taxon>
        <taxon>Metamycoplasmataceae</taxon>
        <taxon>Mycoplasmopsis</taxon>
    </lineage>
</organism>
<reference evidence="4" key="1">
    <citation type="submission" date="2016-10" db="EMBL/GenBank/DDBJ databases">
        <authorList>
            <person name="de Groot N.N."/>
        </authorList>
    </citation>
    <scope>NUCLEOTIDE SEQUENCE [LARGE SCALE GENOMIC DNA]</scope>
    <source>
        <strain evidence="4">B359_6</strain>
    </source>
</reference>
<dbReference type="KEGG" id="mpul:BLA55_03775"/>
<dbReference type="EMBL" id="CP017813">
    <property type="protein sequence ID" value="APJ38794.1"/>
    <property type="molecule type" value="Genomic_DNA"/>
</dbReference>
<feature type="transmembrane region" description="Helical" evidence="1">
    <location>
        <begin position="54"/>
        <end position="78"/>
    </location>
</feature>
<keyword evidence="5" id="KW-1185">Reference proteome</keyword>
<evidence type="ECO:0000313" key="4">
    <source>
        <dbReference type="EMBL" id="APJ38794.1"/>
    </source>
</evidence>
<reference evidence="5" key="2">
    <citation type="submission" date="2016-10" db="EMBL/GenBank/DDBJ databases">
        <authorList>
            <person name="Beylefeld A."/>
            <person name="Abolnik C."/>
        </authorList>
    </citation>
    <scope>NUCLEOTIDE SEQUENCE [LARGE SCALE GENOMIC DNA]</scope>
    <source>
        <strain evidence="5">B359_6</strain>
    </source>
</reference>
<gene>
    <name evidence="2" type="ORF">BLA55_00060</name>
    <name evidence="3" type="ORF">BLA55_03775</name>
    <name evidence="4" type="ORF">BLA55_04010</name>
</gene>
<accession>A0A1L4FT80</accession>
<keyword evidence="1" id="KW-0812">Transmembrane</keyword>
<evidence type="ECO:0000313" key="2">
    <source>
        <dbReference type="EMBL" id="APJ38094.1"/>
    </source>
</evidence>
<dbReference type="EMBL" id="CP017813">
    <property type="protein sequence ID" value="APJ38753.1"/>
    <property type="molecule type" value="Genomic_DNA"/>
</dbReference>
<dbReference type="STRING" id="48003.BLA55_00060"/>
<name>A0A1L4FT80_9BACT</name>
<keyword evidence="1" id="KW-1133">Transmembrane helix</keyword>
<proteinExistence type="predicted"/>
<sequence>MYKKLKINLSKIDFYFLISLLPFWTLSYIVWFLIPFVFGIKNAETYSEIELENYTRLLILSFIGSNLLVVFFLIYISLLRNKLQAGYIFFICWIIIFIILGFTPFFKGFDTLLLEQIISGVFVSLSAALIALYLIYMCFKYHIARKIHNFEAIRKRQTKG</sequence>
<evidence type="ECO:0000313" key="5">
    <source>
        <dbReference type="Proteomes" id="UP000184322"/>
    </source>
</evidence>
<dbReference type="RefSeq" id="WP_073372101.1">
    <property type="nucleotide sequence ID" value="NZ_CP017813.1"/>
</dbReference>
<evidence type="ECO:0000313" key="3">
    <source>
        <dbReference type="EMBL" id="APJ38753.1"/>
    </source>
</evidence>
<dbReference type="KEGG" id="mpul:BLA55_00060"/>
<dbReference type="EMBL" id="CP017813">
    <property type="protein sequence ID" value="APJ38094.1"/>
    <property type="molecule type" value="Genomic_DNA"/>
</dbReference>
<protein>
    <submittedName>
        <fullName evidence="4">Uncharacterized protein</fullName>
    </submittedName>
</protein>
<feature type="transmembrane region" description="Helical" evidence="1">
    <location>
        <begin position="85"/>
        <end position="105"/>
    </location>
</feature>
<dbReference type="Proteomes" id="UP000184322">
    <property type="component" value="Chromosome"/>
</dbReference>
<dbReference type="KEGG" id="mpul:BLA55_04010"/>
<evidence type="ECO:0000256" key="1">
    <source>
        <dbReference type="SAM" id="Phobius"/>
    </source>
</evidence>
<keyword evidence="1" id="KW-0472">Membrane</keyword>
<feature type="transmembrane region" description="Helical" evidence="1">
    <location>
        <begin position="117"/>
        <end position="139"/>
    </location>
</feature>